<dbReference type="InterPro" id="IPR001119">
    <property type="entry name" value="SLH_dom"/>
</dbReference>
<keyword evidence="1" id="KW-0732">Signal</keyword>
<organism evidence="3 4">
    <name type="scientific">Planococcus chinensis</name>
    <dbReference type="NCBI Taxonomy" id="272917"/>
    <lineage>
        <taxon>Bacteria</taxon>
        <taxon>Bacillati</taxon>
        <taxon>Bacillota</taxon>
        <taxon>Bacilli</taxon>
        <taxon>Bacillales</taxon>
        <taxon>Caryophanaceae</taxon>
        <taxon>Planococcus</taxon>
    </lineage>
</organism>
<reference evidence="4" key="1">
    <citation type="journal article" date="2019" name="Int. J. Syst. Evol. Microbiol.">
        <title>The Global Catalogue of Microorganisms (GCM) 10K type strain sequencing project: providing services to taxonomists for standard genome sequencing and annotation.</title>
        <authorList>
            <consortium name="The Broad Institute Genomics Platform"/>
            <consortium name="The Broad Institute Genome Sequencing Center for Infectious Disease"/>
            <person name="Wu L."/>
            <person name="Ma J."/>
        </authorList>
    </citation>
    <scope>NUCLEOTIDE SEQUENCE [LARGE SCALE GENOMIC DNA]</scope>
    <source>
        <strain evidence="4">CGMCC 1.15475</strain>
    </source>
</reference>
<name>A0ABW4QGV7_9BACL</name>
<sequence length="334" mass="35688">MPFKSRNYKQFIAAGAAVAMVATATVPMVSANEVTTAAFTDVPDRYDLAIDYLVNQNLSKGLTATTYGINESIKRGDAAIILAQALNVMDPDAPSAGFTDVPTRGALAINSLKAAGIINGKTATRFGFNDTITRGEVALMMSDADAYNLKGDVSSMTFTDVNSRYAEAVAGLLANGVTEGVSATTFGTNNSIKRGDFAIFVFRAEMLQVEAASDAFIEAMNGFAALGAEFGYEVVVDENELYTFNITGSGDLPIPENGTGFFETLVDQNIDTIEVNGEVFVIADEAGKPTEDVQAAKEAILLSLFSEESVDLTFHFPYNNEVTPVTYTFNFFPE</sequence>
<feature type="chain" id="PRO_5046715424" evidence="1">
    <location>
        <begin position="32"/>
        <end position="334"/>
    </location>
</feature>
<feature type="domain" description="SLH" evidence="2">
    <location>
        <begin position="152"/>
        <end position="215"/>
    </location>
</feature>
<dbReference type="RefSeq" id="WP_204892166.1">
    <property type="nucleotide sequence ID" value="NZ_JBHUFW010000004.1"/>
</dbReference>
<protein>
    <submittedName>
        <fullName evidence="3">S-layer homology domain-containing protein</fullName>
    </submittedName>
</protein>
<evidence type="ECO:0000313" key="4">
    <source>
        <dbReference type="Proteomes" id="UP001597273"/>
    </source>
</evidence>
<proteinExistence type="predicted"/>
<dbReference type="PANTHER" id="PTHR43308:SF1">
    <property type="entry name" value="OUTER MEMBRANE PROTEIN ALPHA"/>
    <property type="match status" value="1"/>
</dbReference>
<gene>
    <name evidence="3" type="ORF">ACFSDB_07540</name>
</gene>
<feature type="signal peptide" evidence="1">
    <location>
        <begin position="1"/>
        <end position="31"/>
    </location>
</feature>
<evidence type="ECO:0000259" key="2">
    <source>
        <dbReference type="PROSITE" id="PS51272"/>
    </source>
</evidence>
<evidence type="ECO:0000256" key="1">
    <source>
        <dbReference type="SAM" id="SignalP"/>
    </source>
</evidence>
<dbReference type="Proteomes" id="UP001597273">
    <property type="component" value="Unassembled WGS sequence"/>
</dbReference>
<feature type="domain" description="SLH" evidence="2">
    <location>
        <begin position="33"/>
        <end position="96"/>
    </location>
</feature>
<keyword evidence="4" id="KW-1185">Reference proteome</keyword>
<comment type="caution">
    <text evidence="3">The sequence shown here is derived from an EMBL/GenBank/DDBJ whole genome shotgun (WGS) entry which is preliminary data.</text>
</comment>
<dbReference type="InterPro" id="IPR051465">
    <property type="entry name" value="Cell_Envelope_Struct_Comp"/>
</dbReference>
<dbReference type="EMBL" id="JBHUFW010000004">
    <property type="protein sequence ID" value="MFD1862779.1"/>
    <property type="molecule type" value="Genomic_DNA"/>
</dbReference>
<dbReference type="PROSITE" id="PS51272">
    <property type="entry name" value="SLH"/>
    <property type="match status" value="2"/>
</dbReference>
<dbReference type="Pfam" id="PF00395">
    <property type="entry name" value="SLH"/>
    <property type="match status" value="2"/>
</dbReference>
<accession>A0ABW4QGV7</accession>
<evidence type="ECO:0000313" key="3">
    <source>
        <dbReference type="EMBL" id="MFD1862779.1"/>
    </source>
</evidence>
<dbReference type="PANTHER" id="PTHR43308">
    <property type="entry name" value="OUTER MEMBRANE PROTEIN ALPHA-RELATED"/>
    <property type="match status" value="1"/>
</dbReference>